<evidence type="ECO:0000259" key="7">
    <source>
        <dbReference type="Pfam" id="PF01545"/>
    </source>
</evidence>
<dbReference type="Gene3D" id="3.30.70.1350">
    <property type="entry name" value="Cation efflux protein, cytoplasmic domain"/>
    <property type="match status" value="1"/>
</dbReference>
<keyword evidence="2" id="KW-0813">Transport</keyword>
<feature type="transmembrane region" description="Helical" evidence="6">
    <location>
        <begin position="173"/>
        <end position="193"/>
    </location>
</feature>
<keyword evidence="5 6" id="KW-0472">Membrane</keyword>
<dbReference type="AlphaFoldDB" id="A0A427XQ90"/>
<dbReference type="GO" id="GO:0008324">
    <property type="term" value="F:monoatomic cation transmembrane transporter activity"/>
    <property type="evidence" value="ECO:0007669"/>
    <property type="project" value="InterPro"/>
</dbReference>
<comment type="subcellular location">
    <subcellularLocation>
        <location evidence="1">Membrane</location>
        <topology evidence="1">Multi-pass membrane protein</topology>
    </subcellularLocation>
</comment>
<evidence type="ECO:0000256" key="5">
    <source>
        <dbReference type="ARBA" id="ARBA00023136"/>
    </source>
</evidence>
<dbReference type="NCBIfam" id="TIGR01297">
    <property type="entry name" value="CDF"/>
    <property type="match status" value="1"/>
</dbReference>
<dbReference type="InterPro" id="IPR036837">
    <property type="entry name" value="Cation_efflux_CTD_sf"/>
</dbReference>
<dbReference type="InterPro" id="IPR058533">
    <property type="entry name" value="Cation_efflux_TM"/>
</dbReference>
<reference evidence="9 10" key="1">
    <citation type="submission" date="2018-11" db="EMBL/GenBank/DDBJ databases">
        <title>Genome sequence of Apiotrichum porosum DSM 27194.</title>
        <authorList>
            <person name="Aliyu H."/>
            <person name="Gorte O."/>
            <person name="Ochsenreither K."/>
        </authorList>
    </citation>
    <scope>NUCLEOTIDE SEQUENCE [LARGE SCALE GENOMIC DNA]</scope>
    <source>
        <strain evidence="9 10">DSM 27194</strain>
    </source>
</reference>
<dbReference type="PANTHER" id="PTHR43840:SF12">
    <property type="entry name" value="CATION DIFFUSION FACILITATOR 1 (AFU_ORTHOLOGUE AFUA_1G14440)"/>
    <property type="match status" value="1"/>
</dbReference>
<dbReference type="InterPro" id="IPR027470">
    <property type="entry name" value="Cation_efflux_CTD"/>
</dbReference>
<dbReference type="Gene3D" id="1.20.1510.10">
    <property type="entry name" value="Cation efflux protein transmembrane domain"/>
    <property type="match status" value="1"/>
</dbReference>
<evidence type="ECO:0000256" key="1">
    <source>
        <dbReference type="ARBA" id="ARBA00004141"/>
    </source>
</evidence>
<accession>A0A427XQ90</accession>
<feature type="transmembrane region" description="Helical" evidence="6">
    <location>
        <begin position="104"/>
        <end position="125"/>
    </location>
</feature>
<sequence length="396" mass="43773">MSATATMTQPAPVDPIAPGVDVELMSIRSVVSREAGERDPLLLRTKIKSDDEIKGLRSRGKVHGKLAKFYDAQNGHIDNLLKPLAVHTAEAAQEEENMALKVKIAVNVSFAANIILAGVQLYAAISSMSLALFASTIDAVFDPFANLILWLAHRASNKAEESKWPFDDTNADFPVGNIVYGGIMGGVNVILIVEALQEIATHKSGEGDTKTFHVVPLVCVCIAWGVKFSLFLYCFAIRKASSQVQVLWEDHRNDIIANGFAILTNAGGAKLRWWIDPVGAMVIACIIITVWCRTVYEQFTFLAGITAPPEYVSLVTYKAMTFSPDIKQVDTVRVYHSGPQYIVEVDIVLDPEMPLWKAHDISQDLQDQIEALPDVDRCFVHVDHEVEHKPEHRKKV</sequence>
<dbReference type="SUPFAM" id="SSF160240">
    <property type="entry name" value="Cation efflux protein cytoplasmic domain-like"/>
    <property type="match status" value="1"/>
</dbReference>
<comment type="caution">
    <text evidence="9">The sequence shown here is derived from an EMBL/GenBank/DDBJ whole genome shotgun (WGS) entry which is preliminary data.</text>
</comment>
<name>A0A427XQ90_9TREE</name>
<organism evidence="9 10">
    <name type="scientific">Apiotrichum porosum</name>
    <dbReference type="NCBI Taxonomy" id="105984"/>
    <lineage>
        <taxon>Eukaryota</taxon>
        <taxon>Fungi</taxon>
        <taxon>Dikarya</taxon>
        <taxon>Basidiomycota</taxon>
        <taxon>Agaricomycotina</taxon>
        <taxon>Tremellomycetes</taxon>
        <taxon>Trichosporonales</taxon>
        <taxon>Trichosporonaceae</taxon>
        <taxon>Apiotrichum</taxon>
    </lineage>
</organism>
<feature type="transmembrane region" description="Helical" evidence="6">
    <location>
        <begin position="213"/>
        <end position="235"/>
    </location>
</feature>
<dbReference type="InterPro" id="IPR002524">
    <property type="entry name" value="Cation_efflux"/>
</dbReference>
<dbReference type="OrthoDB" id="78296at2759"/>
<keyword evidence="4 6" id="KW-1133">Transmembrane helix</keyword>
<evidence type="ECO:0000313" key="10">
    <source>
        <dbReference type="Proteomes" id="UP000279236"/>
    </source>
</evidence>
<dbReference type="InterPro" id="IPR050291">
    <property type="entry name" value="CDF_Transporter"/>
</dbReference>
<dbReference type="Pfam" id="PF01545">
    <property type="entry name" value="Cation_efflux"/>
    <property type="match status" value="1"/>
</dbReference>
<evidence type="ECO:0000256" key="4">
    <source>
        <dbReference type="ARBA" id="ARBA00022989"/>
    </source>
</evidence>
<dbReference type="GeneID" id="39592970"/>
<dbReference type="GO" id="GO:0016020">
    <property type="term" value="C:membrane"/>
    <property type="evidence" value="ECO:0007669"/>
    <property type="project" value="UniProtKB-SubCell"/>
</dbReference>
<keyword evidence="3 6" id="KW-0812">Transmembrane</keyword>
<evidence type="ECO:0000259" key="8">
    <source>
        <dbReference type="Pfam" id="PF16916"/>
    </source>
</evidence>
<dbReference type="STRING" id="105984.A0A427XQ90"/>
<gene>
    <name evidence="9" type="ORF">EHS24_008427</name>
</gene>
<dbReference type="FunFam" id="1.20.1510.10:FF:000005">
    <property type="entry name" value="Putative Cation diffusion facilitator 1"/>
    <property type="match status" value="1"/>
</dbReference>
<dbReference type="InterPro" id="IPR027469">
    <property type="entry name" value="Cation_efflux_TMD_sf"/>
</dbReference>
<proteinExistence type="predicted"/>
<protein>
    <submittedName>
        <fullName evidence="9">Uncharacterized protein</fullName>
    </submittedName>
</protein>
<feature type="domain" description="Cation efflux protein cytoplasmic" evidence="8">
    <location>
        <begin position="322"/>
        <end position="384"/>
    </location>
</feature>
<evidence type="ECO:0000256" key="6">
    <source>
        <dbReference type="SAM" id="Phobius"/>
    </source>
</evidence>
<evidence type="ECO:0000256" key="3">
    <source>
        <dbReference type="ARBA" id="ARBA00022692"/>
    </source>
</evidence>
<dbReference type="GO" id="GO:0030003">
    <property type="term" value="P:intracellular monoatomic cation homeostasis"/>
    <property type="evidence" value="ECO:0007669"/>
    <property type="project" value="UniProtKB-ARBA"/>
</dbReference>
<dbReference type="EMBL" id="RSCE01000007">
    <property type="protein sequence ID" value="RSH80995.1"/>
    <property type="molecule type" value="Genomic_DNA"/>
</dbReference>
<feature type="domain" description="Cation efflux protein transmembrane" evidence="7">
    <location>
        <begin position="108"/>
        <end position="300"/>
    </location>
</feature>
<dbReference type="GO" id="GO:0098771">
    <property type="term" value="P:inorganic ion homeostasis"/>
    <property type="evidence" value="ECO:0007669"/>
    <property type="project" value="UniProtKB-ARBA"/>
</dbReference>
<keyword evidence="10" id="KW-1185">Reference proteome</keyword>
<dbReference type="Pfam" id="PF16916">
    <property type="entry name" value="ZT_dimer"/>
    <property type="match status" value="1"/>
</dbReference>
<dbReference type="PANTHER" id="PTHR43840">
    <property type="entry name" value="MITOCHONDRIAL METAL TRANSPORTER 1-RELATED"/>
    <property type="match status" value="1"/>
</dbReference>
<dbReference type="SUPFAM" id="SSF161111">
    <property type="entry name" value="Cation efflux protein transmembrane domain-like"/>
    <property type="match status" value="1"/>
</dbReference>
<dbReference type="Proteomes" id="UP000279236">
    <property type="component" value="Unassembled WGS sequence"/>
</dbReference>
<dbReference type="RefSeq" id="XP_028475714.1">
    <property type="nucleotide sequence ID" value="XM_028623740.1"/>
</dbReference>
<feature type="transmembrane region" description="Helical" evidence="6">
    <location>
        <begin position="273"/>
        <end position="291"/>
    </location>
</feature>
<evidence type="ECO:0000313" key="9">
    <source>
        <dbReference type="EMBL" id="RSH80995.1"/>
    </source>
</evidence>
<evidence type="ECO:0000256" key="2">
    <source>
        <dbReference type="ARBA" id="ARBA00022448"/>
    </source>
</evidence>
<feature type="transmembrane region" description="Helical" evidence="6">
    <location>
        <begin position="131"/>
        <end position="152"/>
    </location>
</feature>